<comment type="caution">
    <text evidence="2">The sequence shown here is derived from an EMBL/GenBank/DDBJ whole genome shotgun (WGS) entry which is preliminary data.</text>
</comment>
<reference evidence="2 3" key="1">
    <citation type="submission" date="2018-09" db="EMBL/GenBank/DDBJ databases">
        <title>Paenibacillus aracenensis nov. sp. isolated from a cave in southern Spain.</title>
        <authorList>
            <person name="Jurado V."/>
            <person name="Gutierrez-Patricio S."/>
            <person name="Gonzalez-Pimentel J.L."/>
            <person name="Miller A.Z."/>
            <person name="Laiz L."/>
            <person name="Saiz-Jimenez C."/>
        </authorList>
    </citation>
    <scope>NUCLEOTIDE SEQUENCE [LARGE SCALE GENOMIC DNA]</scope>
    <source>
        <strain evidence="2 3">JCM 19203</strain>
    </source>
</reference>
<gene>
    <name evidence="2" type="ORF">D3P09_14500</name>
</gene>
<proteinExistence type="predicted"/>
<dbReference type="EMBL" id="QXQB01000003">
    <property type="protein sequence ID" value="RJX38746.1"/>
    <property type="molecule type" value="Genomic_DNA"/>
</dbReference>
<keyword evidence="1" id="KW-0812">Transmembrane</keyword>
<name>A0A3A6PGC7_9BACL</name>
<feature type="transmembrane region" description="Helical" evidence="1">
    <location>
        <begin position="55"/>
        <end position="78"/>
    </location>
</feature>
<evidence type="ECO:0000256" key="1">
    <source>
        <dbReference type="SAM" id="Phobius"/>
    </source>
</evidence>
<evidence type="ECO:0000313" key="2">
    <source>
        <dbReference type="EMBL" id="RJX38746.1"/>
    </source>
</evidence>
<keyword evidence="3" id="KW-1185">Reference proteome</keyword>
<protein>
    <submittedName>
        <fullName evidence="2">Uncharacterized protein</fullName>
    </submittedName>
</protein>
<organism evidence="2 3">
    <name type="scientific">Paenibacillus pinisoli</name>
    <dbReference type="NCBI Taxonomy" id="1276110"/>
    <lineage>
        <taxon>Bacteria</taxon>
        <taxon>Bacillati</taxon>
        <taxon>Bacillota</taxon>
        <taxon>Bacilli</taxon>
        <taxon>Bacillales</taxon>
        <taxon>Paenibacillaceae</taxon>
        <taxon>Paenibacillus</taxon>
    </lineage>
</organism>
<dbReference type="Proteomes" id="UP000267798">
    <property type="component" value="Unassembled WGS sequence"/>
</dbReference>
<sequence length="79" mass="9062">MPMLMYPVTEVNRSHVRKLAQENKGRFFPSLRSQASFEPFFGCVAPSRSSLLPRLVLLFLFPAFHPYVIEVLLLIISIP</sequence>
<keyword evidence="1" id="KW-0472">Membrane</keyword>
<dbReference type="AlphaFoldDB" id="A0A3A6PGC7"/>
<accession>A0A3A6PGC7</accession>
<evidence type="ECO:0000313" key="3">
    <source>
        <dbReference type="Proteomes" id="UP000267798"/>
    </source>
</evidence>
<keyword evidence="1" id="KW-1133">Transmembrane helix</keyword>